<dbReference type="InterPro" id="IPR036390">
    <property type="entry name" value="WH_DNA-bd_sf"/>
</dbReference>
<keyword evidence="6" id="KW-1185">Reference proteome</keyword>
<evidence type="ECO:0000313" key="5">
    <source>
        <dbReference type="EMBL" id="MDT7839844.1"/>
    </source>
</evidence>
<dbReference type="Pfam" id="PF19361">
    <property type="entry name" value="DUF5937"/>
    <property type="match status" value="1"/>
</dbReference>
<sequence length="347" mass="38176">MLRFHFTPEDLTRLRVASGPHPLWEIAASLHRFQTRDGRWAHALWYRTARSTLHRTGLDRTVMPLLLPLFPRASYFPDFLTPTEGVDGLDAGLESILATPRHRVTDEVTRLCGTVGGPAWAHRVAEGETRGELVHALRAYHRAVIAPHEEDIHERLYAERARHTRTLLRAGTEAVLAGLSPAIRWRHPVLEIPGYPRRRDVHLDGRGLLLIPSYFCWNAPVALADPGLPPVLLYPVQHIPTTVPRTAAASLNGLLGPTRAAVLRAAATGATTTEAARHAGVTPATASHHTTLLRDAGLITSHRYANTVVHTLTPLGAALLRRNECGEERLRRPRLSDPVESGGAPLP</sequence>
<evidence type="ECO:0000256" key="1">
    <source>
        <dbReference type="ARBA" id="ARBA00023015"/>
    </source>
</evidence>
<name>A0ABU3LKS9_9ACTN</name>
<accession>A0ABU3LKS9</accession>
<dbReference type="InterPro" id="IPR045981">
    <property type="entry name" value="DUF5937"/>
</dbReference>
<keyword evidence="1" id="KW-0805">Transcription regulation</keyword>
<keyword evidence="3" id="KW-0804">Transcription</keyword>
<comment type="caution">
    <text evidence="5">The sequence shown here is derived from an EMBL/GenBank/DDBJ whole genome shotgun (WGS) entry which is preliminary data.</text>
</comment>
<organism evidence="5 6">
    <name type="scientific">Streptomyces justiciae</name>
    <dbReference type="NCBI Taxonomy" id="2780140"/>
    <lineage>
        <taxon>Bacteria</taxon>
        <taxon>Bacillati</taxon>
        <taxon>Actinomycetota</taxon>
        <taxon>Actinomycetes</taxon>
        <taxon>Kitasatosporales</taxon>
        <taxon>Streptomycetaceae</taxon>
        <taxon>Streptomyces</taxon>
    </lineage>
</organism>
<keyword evidence="2" id="KW-0238">DNA-binding</keyword>
<dbReference type="Proteomes" id="UP001257948">
    <property type="component" value="Unassembled WGS sequence"/>
</dbReference>
<dbReference type="SMART" id="SM00418">
    <property type="entry name" value="HTH_ARSR"/>
    <property type="match status" value="1"/>
</dbReference>
<dbReference type="InterPro" id="IPR051011">
    <property type="entry name" value="Metal_resp_trans_reg"/>
</dbReference>
<evidence type="ECO:0000259" key="4">
    <source>
        <dbReference type="SMART" id="SM00418"/>
    </source>
</evidence>
<dbReference type="RefSeq" id="WP_314197926.1">
    <property type="nucleotide sequence ID" value="NZ_JAVTLL010000002.1"/>
</dbReference>
<evidence type="ECO:0000256" key="3">
    <source>
        <dbReference type="ARBA" id="ARBA00023163"/>
    </source>
</evidence>
<gene>
    <name evidence="5" type="ORF">RQC66_03780</name>
</gene>
<dbReference type="PANTHER" id="PTHR43132">
    <property type="entry name" value="ARSENICAL RESISTANCE OPERON REPRESSOR ARSR-RELATED"/>
    <property type="match status" value="1"/>
</dbReference>
<dbReference type="PANTHER" id="PTHR43132:SF8">
    <property type="entry name" value="HTH-TYPE TRANSCRIPTIONAL REGULATOR KMTR"/>
    <property type="match status" value="1"/>
</dbReference>
<proteinExistence type="predicted"/>
<evidence type="ECO:0000256" key="2">
    <source>
        <dbReference type="ARBA" id="ARBA00023125"/>
    </source>
</evidence>
<dbReference type="Pfam" id="PF12840">
    <property type="entry name" value="HTH_20"/>
    <property type="match status" value="1"/>
</dbReference>
<dbReference type="InterPro" id="IPR036388">
    <property type="entry name" value="WH-like_DNA-bd_sf"/>
</dbReference>
<feature type="domain" description="HTH arsR-type" evidence="4">
    <location>
        <begin position="249"/>
        <end position="320"/>
    </location>
</feature>
<protein>
    <submittedName>
        <fullName evidence="5">DUF5937 family protein</fullName>
    </submittedName>
</protein>
<reference evidence="6" key="1">
    <citation type="submission" date="2023-07" db="EMBL/GenBank/DDBJ databases">
        <title>Draft genome sequence of the endophytic actinobacterium Streptomyces justiciae WPN32, a potential antibiotic producer.</title>
        <authorList>
            <person name="Yasawong M."/>
            <person name="Pana W."/>
            <person name="Ganta P."/>
            <person name="Santapan N."/>
            <person name="Songngamsuk T."/>
            <person name="Phatcharaharikarn M."/>
            <person name="Kerdtoob S."/>
            <person name="Nantapong N."/>
        </authorList>
    </citation>
    <scope>NUCLEOTIDE SEQUENCE [LARGE SCALE GENOMIC DNA]</scope>
    <source>
        <strain evidence="6">WPN32</strain>
    </source>
</reference>
<evidence type="ECO:0000313" key="6">
    <source>
        <dbReference type="Proteomes" id="UP001257948"/>
    </source>
</evidence>
<dbReference type="InterPro" id="IPR001845">
    <property type="entry name" value="HTH_ArsR_DNA-bd_dom"/>
</dbReference>
<dbReference type="SUPFAM" id="SSF46785">
    <property type="entry name" value="Winged helix' DNA-binding domain"/>
    <property type="match status" value="1"/>
</dbReference>
<dbReference type="EMBL" id="JAVTLL010000002">
    <property type="protein sequence ID" value="MDT7839844.1"/>
    <property type="molecule type" value="Genomic_DNA"/>
</dbReference>
<dbReference type="Gene3D" id="1.10.10.10">
    <property type="entry name" value="Winged helix-like DNA-binding domain superfamily/Winged helix DNA-binding domain"/>
    <property type="match status" value="1"/>
</dbReference>